<evidence type="ECO:0000313" key="4">
    <source>
        <dbReference type="EnsemblPlants" id="PAC:32977269.CDS.1"/>
    </source>
</evidence>
<dbReference type="PaxDb" id="3218-PP1S310_62V6.1"/>
<dbReference type="EnsemblPlants" id="Pp3c6_4580V3.2">
    <property type="protein sequence ID" value="PAC:32977270.CDS.1"/>
    <property type="gene ID" value="Pp3c6_4580"/>
</dbReference>
<dbReference type="RefSeq" id="XP_024379134.1">
    <property type="nucleotide sequence ID" value="XM_024523366.2"/>
</dbReference>
<dbReference type="RefSeq" id="XP_073391080.1">
    <property type="nucleotide sequence ID" value="XM_073534979.1"/>
</dbReference>
<evidence type="ECO:0000256" key="2">
    <source>
        <dbReference type="SAM" id="MobiDB-lite"/>
    </source>
</evidence>
<dbReference type="Pfam" id="PF02519">
    <property type="entry name" value="Auxin_inducible"/>
    <property type="match status" value="1"/>
</dbReference>
<keyword evidence="5" id="KW-1185">Reference proteome</keyword>
<dbReference type="PANTHER" id="PTHR31374:SF419">
    <property type="entry name" value="SAUR FAMILY PROTEIN"/>
    <property type="match status" value="1"/>
</dbReference>
<gene>
    <name evidence="4" type="primary">LOC112283951</name>
    <name evidence="3" type="ORF">PHYPA_008499</name>
</gene>
<dbReference type="Proteomes" id="UP000006727">
    <property type="component" value="Chromosome 6"/>
</dbReference>
<name>A0A2K1KEC1_PHYPA</name>
<sequence length="196" mass="21495">MYFGCVRTIEVALYTHSQVAQLKVAHSTITMPNKVQKAFQKIQKSISSSNLQYQSIHPNDAKSPSKSGSSGRNSTGGSVRNGCAFGRSGRLAAGDLSDSDDDSDDFAPDDVPEGFLVVYVGEERRRFVIKAKYLSHPVFKALLNKSAEEYGYEHKGGLEIACETVFFEHLLDLIETNDPSLSNMAIDELVGFDAYS</sequence>
<comment type="similarity">
    <text evidence="1">Belongs to the ARG7 family.</text>
</comment>
<evidence type="ECO:0000313" key="3">
    <source>
        <dbReference type="EMBL" id="PNR52125.1"/>
    </source>
</evidence>
<dbReference type="OrthoDB" id="838391at2759"/>
<dbReference type="Gramene" id="Pp3c6_4580V3.3">
    <property type="protein sequence ID" value="PAC:32977271.CDS.1"/>
    <property type="gene ID" value="Pp3c6_4580"/>
</dbReference>
<dbReference type="EnsemblPlants" id="Pp3c6_4580V3.4">
    <property type="protein sequence ID" value="PAC:32977272.CDS.1"/>
    <property type="gene ID" value="Pp3c6_4580"/>
</dbReference>
<dbReference type="EnsemblPlants" id="Pp3c6_4580V3.1">
    <property type="protein sequence ID" value="PAC:32977269.CDS.1"/>
    <property type="gene ID" value="Pp3c6_4580"/>
</dbReference>
<dbReference type="GO" id="GO:0009733">
    <property type="term" value="P:response to auxin"/>
    <property type="evidence" value="ECO:0007669"/>
    <property type="project" value="InterPro"/>
</dbReference>
<reference evidence="3 5" key="2">
    <citation type="journal article" date="2018" name="Plant J.">
        <title>The Physcomitrella patens chromosome-scale assembly reveals moss genome structure and evolution.</title>
        <authorList>
            <person name="Lang D."/>
            <person name="Ullrich K.K."/>
            <person name="Murat F."/>
            <person name="Fuchs J."/>
            <person name="Jenkins J."/>
            <person name="Haas F.B."/>
            <person name="Piednoel M."/>
            <person name="Gundlach H."/>
            <person name="Van Bel M."/>
            <person name="Meyberg R."/>
            <person name="Vives C."/>
            <person name="Morata J."/>
            <person name="Symeonidi A."/>
            <person name="Hiss M."/>
            <person name="Muchero W."/>
            <person name="Kamisugi Y."/>
            <person name="Saleh O."/>
            <person name="Blanc G."/>
            <person name="Decker E.L."/>
            <person name="van Gessel N."/>
            <person name="Grimwood J."/>
            <person name="Hayes R.D."/>
            <person name="Graham S.W."/>
            <person name="Gunter L.E."/>
            <person name="McDaniel S.F."/>
            <person name="Hoernstein S.N.W."/>
            <person name="Larsson A."/>
            <person name="Li F.W."/>
            <person name="Perroud P.F."/>
            <person name="Phillips J."/>
            <person name="Ranjan P."/>
            <person name="Rokshar D.S."/>
            <person name="Rothfels C.J."/>
            <person name="Schneider L."/>
            <person name="Shu S."/>
            <person name="Stevenson D.W."/>
            <person name="Thummler F."/>
            <person name="Tillich M."/>
            <person name="Villarreal Aguilar J.C."/>
            <person name="Widiez T."/>
            <person name="Wong G.K."/>
            <person name="Wymore A."/>
            <person name="Zhang Y."/>
            <person name="Zimmer A.D."/>
            <person name="Quatrano R.S."/>
            <person name="Mayer K.F.X."/>
            <person name="Goodstein D."/>
            <person name="Casacuberta J.M."/>
            <person name="Vandepoele K."/>
            <person name="Reski R."/>
            <person name="Cuming A.C."/>
            <person name="Tuskan G.A."/>
            <person name="Maumus F."/>
            <person name="Salse J."/>
            <person name="Schmutz J."/>
            <person name="Rensing S.A."/>
        </authorList>
    </citation>
    <scope>NUCLEOTIDE SEQUENCE [LARGE SCALE GENOMIC DNA]</scope>
    <source>
        <strain evidence="4 5">cv. Gransden 2004</strain>
    </source>
</reference>
<dbReference type="PANTHER" id="PTHR31374">
    <property type="entry name" value="AUXIN-INDUCED PROTEIN-LIKE-RELATED"/>
    <property type="match status" value="1"/>
</dbReference>
<evidence type="ECO:0000256" key="1">
    <source>
        <dbReference type="ARBA" id="ARBA00006974"/>
    </source>
</evidence>
<dbReference type="GeneID" id="112283951"/>
<feature type="region of interest" description="Disordered" evidence="2">
    <location>
        <begin position="50"/>
        <end position="79"/>
    </location>
</feature>
<dbReference type="EMBL" id="ABEU02000006">
    <property type="protein sequence ID" value="PNR52125.1"/>
    <property type="molecule type" value="Genomic_DNA"/>
</dbReference>
<dbReference type="AlphaFoldDB" id="A0A2K1KEC1"/>
<dbReference type="EnsemblPlants" id="Pp3c6_4580V3.3">
    <property type="protein sequence ID" value="PAC:32977271.CDS.1"/>
    <property type="gene ID" value="Pp3c6_4580"/>
</dbReference>
<reference evidence="4" key="3">
    <citation type="submission" date="2020-12" db="UniProtKB">
        <authorList>
            <consortium name="EnsemblPlants"/>
        </authorList>
    </citation>
    <scope>IDENTIFICATION</scope>
</reference>
<feature type="compositionally biased region" description="Low complexity" evidence="2">
    <location>
        <begin position="62"/>
        <end position="79"/>
    </location>
</feature>
<dbReference type="Gramene" id="Pp3c6_4580V3.1">
    <property type="protein sequence ID" value="PAC:32977269.CDS.1"/>
    <property type="gene ID" value="Pp3c6_4580"/>
</dbReference>
<organism evidence="3">
    <name type="scientific">Physcomitrium patens</name>
    <name type="common">Spreading-leaved earth moss</name>
    <name type="synonym">Physcomitrella patens</name>
    <dbReference type="NCBI Taxonomy" id="3218"/>
    <lineage>
        <taxon>Eukaryota</taxon>
        <taxon>Viridiplantae</taxon>
        <taxon>Streptophyta</taxon>
        <taxon>Embryophyta</taxon>
        <taxon>Bryophyta</taxon>
        <taxon>Bryophytina</taxon>
        <taxon>Bryopsida</taxon>
        <taxon>Funariidae</taxon>
        <taxon>Funariales</taxon>
        <taxon>Funariaceae</taxon>
        <taxon>Physcomitrium</taxon>
    </lineage>
</organism>
<protein>
    <submittedName>
        <fullName evidence="3 4">Uncharacterized protein</fullName>
    </submittedName>
</protein>
<dbReference type="OMA" id="VALYTHS"/>
<dbReference type="Gramene" id="Pp3c6_4580V3.4">
    <property type="protein sequence ID" value="PAC:32977272.CDS.1"/>
    <property type="gene ID" value="Pp3c6_4580"/>
</dbReference>
<reference evidence="3 5" key="1">
    <citation type="journal article" date="2008" name="Science">
        <title>The Physcomitrella genome reveals evolutionary insights into the conquest of land by plants.</title>
        <authorList>
            <person name="Rensing S."/>
            <person name="Lang D."/>
            <person name="Zimmer A."/>
            <person name="Terry A."/>
            <person name="Salamov A."/>
            <person name="Shapiro H."/>
            <person name="Nishiyama T."/>
            <person name="Perroud P.-F."/>
            <person name="Lindquist E."/>
            <person name="Kamisugi Y."/>
            <person name="Tanahashi T."/>
            <person name="Sakakibara K."/>
            <person name="Fujita T."/>
            <person name="Oishi K."/>
            <person name="Shin-I T."/>
            <person name="Kuroki Y."/>
            <person name="Toyoda A."/>
            <person name="Suzuki Y."/>
            <person name="Hashimoto A."/>
            <person name="Yamaguchi K."/>
            <person name="Sugano A."/>
            <person name="Kohara Y."/>
            <person name="Fujiyama A."/>
            <person name="Anterola A."/>
            <person name="Aoki S."/>
            <person name="Ashton N."/>
            <person name="Barbazuk W.B."/>
            <person name="Barker E."/>
            <person name="Bennetzen J."/>
            <person name="Bezanilla M."/>
            <person name="Blankenship R."/>
            <person name="Cho S.H."/>
            <person name="Dutcher S."/>
            <person name="Estelle M."/>
            <person name="Fawcett J.A."/>
            <person name="Gundlach H."/>
            <person name="Hanada K."/>
            <person name="Heyl A."/>
            <person name="Hicks K.A."/>
            <person name="Hugh J."/>
            <person name="Lohr M."/>
            <person name="Mayer K."/>
            <person name="Melkozernov A."/>
            <person name="Murata T."/>
            <person name="Nelson D."/>
            <person name="Pils B."/>
            <person name="Prigge M."/>
            <person name="Reiss B."/>
            <person name="Renner T."/>
            <person name="Rombauts S."/>
            <person name="Rushton P."/>
            <person name="Sanderfoot A."/>
            <person name="Schween G."/>
            <person name="Shiu S.-H."/>
            <person name="Stueber K."/>
            <person name="Theodoulou F.L."/>
            <person name="Tu H."/>
            <person name="Van de Peer Y."/>
            <person name="Verrier P.J."/>
            <person name="Waters E."/>
            <person name="Wood A."/>
            <person name="Yang L."/>
            <person name="Cove D."/>
            <person name="Cuming A."/>
            <person name="Hasebe M."/>
            <person name="Lucas S."/>
            <person name="Mishler D.B."/>
            <person name="Reski R."/>
            <person name="Grigoriev I."/>
            <person name="Quatrano R.S."/>
            <person name="Boore J.L."/>
        </authorList>
    </citation>
    <scope>NUCLEOTIDE SEQUENCE [LARGE SCALE GENOMIC DNA]</scope>
    <source>
        <strain evidence="4 5">cv. Gransden 2004</strain>
    </source>
</reference>
<accession>A0A2K1KEC1</accession>
<evidence type="ECO:0000313" key="5">
    <source>
        <dbReference type="Proteomes" id="UP000006727"/>
    </source>
</evidence>
<dbReference type="InterPro" id="IPR003676">
    <property type="entry name" value="SAUR_fam"/>
</dbReference>
<dbReference type="Gramene" id="Pp3c6_4580V3.2">
    <property type="protein sequence ID" value="PAC:32977270.CDS.1"/>
    <property type="gene ID" value="Pp3c6_4580"/>
</dbReference>
<proteinExistence type="inferred from homology"/>